<name>A0A0Z8IYA7_STRSU</name>
<organism evidence="1 2">
    <name type="scientific">Streptococcus suis</name>
    <dbReference type="NCBI Taxonomy" id="1307"/>
    <lineage>
        <taxon>Bacteria</taxon>
        <taxon>Bacillati</taxon>
        <taxon>Bacillota</taxon>
        <taxon>Bacilli</taxon>
        <taxon>Lactobacillales</taxon>
        <taxon>Streptococcaceae</taxon>
        <taxon>Streptococcus</taxon>
    </lineage>
</organism>
<accession>A0A0Z8IYA7</accession>
<dbReference type="EMBL" id="FIHM01000039">
    <property type="protein sequence ID" value="CYV43841.1"/>
    <property type="molecule type" value="Genomic_DNA"/>
</dbReference>
<evidence type="ECO:0000313" key="2">
    <source>
        <dbReference type="Proteomes" id="UP000074850"/>
    </source>
</evidence>
<dbReference type="AlphaFoldDB" id="A0A0Z8IYA7"/>
<gene>
    <name evidence="1" type="ORF">ERS132426_01618</name>
</gene>
<dbReference type="Proteomes" id="UP000074850">
    <property type="component" value="Unassembled WGS sequence"/>
</dbReference>
<sequence length="239" mass="26635">MKFNELVIDGVKTSSFPFDVIVHDSPSFITSNSKTQLHEHDGISGAVVQTNKHRSLIEKPYTLYLLNPSETDLYRFMSLFQREGFWLESERVKTTKLWCYRVNATEAVKEGQNTYKVNVTFICHPTKFFKTTDTQTLTGNGVLRVQGSALAFPKITVVGQSASETSFTIGNQVIKLEKLSETLVMVNDPDNPSFKTASGKLIKWAGDFITVDTAKGQNVGVVLGPGIQSLKFETVWGWA</sequence>
<dbReference type="RefSeq" id="WP_044760819.1">
    <property type="nucleotide sequence ID" value="NZ_CEFC01000369.1"/>
</dbReference>
<evidence type="ECO:0000313" key="1">
    <source>
        <dbReference type="EMBL" id="CYV43841.1"/>
    </source>
</evidence>
<protein>
    <submittedName>
        <fullName evidence="1">Prophage LambdaSa04, tail protein</fullName>
    </submittedName>
</protein>
<proteinExistence type="predicted"/>
<reference evidence="1 2" key="1">
    <citation type="submission" date="2016-02" db="EMBL/GenBank/DDBJ databases">
        <authorList>
            <consortium name="Pathogen Informatics"/>
        </authorList>
    </citation>
    <scope>NUCLEOTIDE SEQUENCE [LARGE SCALE GENOMIC DNA]</scope>
    <source>
        <strain evidence="1 2">LSS64</strain>
    </source>
</reference>